<keyword evidence="3 6" id="KW-0812">Transmembrane</keyword>
<feature type="transmembrane region" description="Helical" evidence="6">
    <location>
        <begin position="83"/>
        <end position="103"/>
    </location>
</feature>
<feature type="transmembrane region" description="Helical" evidence="6">
    <location>
        <begin position="276"/>
        <end position="299"/>
    </location>
</feature>
<evidence type="ECO:0000256" key="6">
    <source>
        <dbReference type="SAM" id="Phobius"/>
    </source>
</evidence>
<keyword evidence="5 6" id="KW-0472">Membrane</keyword>
<organism evidence="8 9">
    <name type="scientific">Endozoicomonas lisbonensis</name>
    <dbReference type="NCBI Taxonomy" id="3120522"/>
    <lineage>
        <taxon>Bacteria</taxon>
        <taxon>Pseudomonadati</taxon>
        <taxon>Pseudomonadota</taxon>
        <taxon>Gammaproteobacteria</taxon>
        <taxon>Oceanospirillales</taxon>
        <taxon>Endozoicomonadaceae</taxon>
        <taxon>Endozoicomonas</taxon>
    </lineage>
</organism>
<sequence length="540" mass="56944">MTCYYEISFMDLLSFSHSPLSLAAPVVAILLAIVTRKVLLSLGAGILTGALLLTGYSPLDSLTYIGKSFIGVFWDEGVNVDSVFILLFLMLLGVITTLIDISGGARAFGDWARERVKTRQGSQLLTVLLGVIIFIDDYFNSLAVGNISRPLTDRHGVSRAKLSYLIDSTAAPVCVITPVSSWGAYIIALIGTILATHEITDISAISAFVAMVPMNLYAVFALALVICSAWMDLNVGPMRTHERRARAGELYDARKGTPPGASAELGRSSKGTVSDLVIPVVTLVIATTASLIATGGVALSEAGEAFSVLGAFENTDVVHSLVYGGLIGLAVTMVRMIRHDLDGPAWSKAIIEGVRSMLPAIYILVFAWMLVDVISSLETGRYLAGLVSSSSLEPSYLPMILFLVSGAMAFATGTSWGTFGIMLPIAGDMAAAAEISMMLPMLASVLAGAVFGDHCSPISDTTILSSTGASCHHIDHVTTQLPYALGVAVVAMSGYLVMGMADSAAAGFTTALVVFGLLLMLFRKLSGYSNTPEDTVLVKE</sequence>
<dbReference type="EMBL" id="JBEWTB010000002">
    <property type="protein sequence ID" value="MET4755312.1"/>
    <property type="molecule type" value="Genomic_DNA"/>
</dbReference>
<feature type="transmembrane region" description="Helical" evidence="6">
    <location>
        <begin position="38"/>
        <end position="59"/>
    </location>
</feature>
<evidence type="ECO:0000256" key="1">
    <source>
        <dbReference type="ARBA" id="ARBA00004651"/>
    </source>
</evidence>
<evidence type="ECO:0000259" key="7">
    <source>
        <dbReference type="Pfam" id="PF03553"/>
    </source>
</evidence>
<reference evidence="8 9" key="1">
    <citation type="submission" date="2024-06" db="EMBL/GenBank/DDBJ databases">
        <title>Genomic Encyclopedia of Type Strains, Phase V (KMG-V): Genome sequencing to study the core and pangenomes of soil and plant-associated prokaryotes.</title>
        <authorList>
            <person name="Whitman W."/>
        </authorList>
    </citation>
    <scope>NUCLEOTIDE SEQUENCE [LARGE SCALE GENOMIC DNA]</scope>
    <source>
        <strain evidence="8 9">NE40</strain>
    </source>
</reference>
<feature type="transmembrane region" description="Helical" evidence="6">
    <location>
        <begin position="357"/>
        <end position="375"/>
    </location>
</feature>
<name>A0ABV2SC30_9GAMM</name>
<dbReference type="Proteomes" id="UP001549366">
    <property type="component" value="Unassembled WGS sequence"/>
</dbReference>
<comment type="subcellular location">
    <subcellularLocation>
        <location evidence="1">Cell membrane</location>
        <topology evidence="1">Multi-pass membrane protein</topology>
    </subcellularLocation>
</comment>
<accession>A0ABV2SC30</accession>
<feature type="transmembrane region" description="Helical" evidence="6">
    <location>
        <begin position="320"/>
        <end position="337"/>
    </location>
</feature>
<evidence type="ECO:0000256" key="5">
    <source>
        <dbReference type="ARBA" id="ARBA00023136"/>
    </source>
</evidence>
<feature type="transmembrane region" description="Helical" evidence="6">
    <location>
        <begin position="12"/>
        <end position="31"/>
    </location>
</feature>
<comment type="caution">
    <text evidence="8">The sequence shown here is derived from an EMBL/GenBank/DDBJ whole genome shotgun (WGS) entry which is preliminary data.</text>
</comment>
<protein>
    <submittedName>
        <fullName evidence="8">Tetracycline resistance efflux pump</fullName>
    </submittedName>
</protein>
<evidence type="ECO:0000256" key="4">
    <source>
        <dbReference type="ARBA" id="ARBA00022989"/>
    </source>
</evidence>
<feature type="domain" description="Na+/H+ antiporter NhaC-like C-terminal" evidence="7">
    <location>
        <begin position="173"/>
        <end position="500"/>
    </location>
</feature>
<keyword evidence="2" id="KW-1003">Cell membrane</keyword>
<proteinExistence type="predicted"/>
<dbReference type="PANTHER" id="PTHR43478:SF1">
    <property type="entry name" value="NA+_H+ ANTIPORTER NHAC-LIKE C-TERMINAL DOMAIN-CONTAINING PROTEIN"/>
    <property type="match status" value="1"/>
</dbReference>
<feature type="transmembrane region" description="Helical" evidence="6">
    <location>
        <begin position="504"/>
        <end position="522"/>
    </location>
</feature>
<evidence type="ECO:0000313" key="8">
    <source>
        <dbReference type="EMBL" id="MET4755312.1"/>
    </source>
</evidence>
<evidence type="ECO:0000313" key="9">
    <source>
        <dbReference type="Proteomes" id="UP001549366"/>
    </source>
</evidence>
<keyword evidence="4 6" id="KW-1133">Transmembrane helix</keyword>
<feature type="transmembrane region" description="Helical" evidence="6">
    <location>
        <begin position="170"/>
        <end position="195"/>
    </location>
</feature>
<evidence type="ECO:0000256" key="2">
    <source>
        <dbReference type="ARBA" id="ARBA00022475"/>
    </source>
</evidence>
<feature type="transmembrane region" description="Helical" evidence="6">
    <location>
        <begin position="396"/>
        <end position="423"/>
    </location>
</feature>
<feature type="transmembrane region" description="Helical" evidence="6">
    <location>
        <begin position="429"/>
        <end position="451"/>
    </location>
</feature>
<gene>
    <name evidence="8" type="ORF">V5J35_000504</name>
</gene>
<keyword evidence="9" id="KW-1185">Reference proteome</keyword>
<dbReference type="PANTHER" id="PTHR43478">
    <property type="entry name" value="NA+/H+ ANTIPORTER-RELATED"/>
    <property type="match status" value="1"/>
</dbReference>
<dbReference type="InterPro" id="IPR018461">
    <property type="entry name" value="Na/H_Antiport_NhaC-like_C"/>
</dbReference>
<evidence type="ECO:0000256" key="3">
    <source>
        <dbReference type="ARBA" id="ARBA00022692"/>
    </source>
</evidence>
<feature type="transmembrane region" description="Helical" evidence="6">
    <location>
        <begin position="207"/>
        <end position="231"/>
    </location>
</feature>
<dbReference type="Pfam" id="PF03553">
    <property type="entry name" value="Na_H_antiporter"/>
    <property type="match status" value="1"/>
</dbReference>